<evidence type="ECO:0000313" key="3">
    <source>
        <dbReference type="EMBL" id="GLY77638.1"/>
    </source>
</evidence>
<keyword evidence="1" id="KW-0472">Membrane</keyword>
<evidence type="ECO:0000313" key="4">
    <source>
        <dbReference type="Proteomes" id="UP001165135"/>
    </source>
</evidence>
<evidence type="ECO:0000256" key="1">
    <source>
        <dbReference type="SAM" id="Phobius"/>
    </source>
</evidence>
<dbReference type="Proteomes" id="UP001165135">
    <property type="component" value="Unassembled WGS sequence"/>
</dbReference>
<sequence>MTVMLAAAGHHPCSVSAAANAPDARHAVARRDASEAVKGTLDRMTARLPRWAIVGVRVFSLTVPAMNITAVFLSTTSRSPLVIYSIGTALYVPFFLRLVWRETQGRRPGHAWWLLVAMALIIIGLAPWAGPLWPRSFGPLALAVLIVVRRPWSPMLYGLLLVAPIPVDLLLGAPEEWIWGSLSVNAVLGPYVLLLLARSIGRLESARQLLAAQAVVRERERVDDELRDSIGAELAAIADRAQALAVTDRPVTPELDDLVAASRRTLAGARFLIRGYQQPSLRRELDTAVALLAAAGVSVGVVAPRQPLRPTADERARPAVREAVAQLLRRPGGSYVLTIDADGDVILRERGR</sequence>
<keyword evidence="1" id="KW-0812">Transmembrane</keyword>
<gene>
    <name evidence="3" type="ORF">Airi01_059050</name>
</gene>
<feature type="signal peptide" evidence="2">
    <location>
        <begin position="1"/>
        <end position="17"/>
    </location>
</feature>
<reference evidence="3" key="1">
    <citation type="submission" date="2023-03" db="EMBL/GenBank/DDBJ databases">
        <title>Actinoallomurus iriomotensis NBRC 103681.</title>
        <authorList>
            <person name="Ichikawa N."/>
            <person name="Sato H."/>
            <person name="Tonouchi N."/>
        </authorList>
    </citation>
    <scope>NUCLEOTIDE SEQUENCE</scope>
    <source>
        <strain evidence="3">NBRC 103681</strain>
    </source>
</reference>
<dbReference type="RefSeq" id="WP_285627435.1">
    <property type="nucleotide sequence ID" value="NZ_BSTJ01000007.1"/>
</dbReference>
<dbReference type="Gene3D" id="6.10.250.2870">
    <property type="match status" value="1"/>
</dbReference>
<feature type="transmembrane region" description="Helical" evidence="1">
    <location>
        <begin position="177"/>
        <end position="197"/>
    </location>
</feature>
<accession>A0A9W6RL17</accession>
<name>A0A9W6RL17_9ACTN</name>
<feature type="chain" id="PRO_5040873903" evidence="2">
    <location>
        <begin position="18"/>
        <end position="352"/>
    </location>
</feature>
<feature type="transmembrane region" description="Helical" evidence="1">
    <location>
        <begin position="112"/>
        <end position="133"/>
    </location>
</feature>
<proteinExistence type="predicted"/>
<evidence type="ECO:0000256" key="2">
    <source>
        <dbReference type="SAM" id="SignalP"/>
    </source>
</evidence>
<comment type="caution">
    <text evidence="3">The sequence shown here is derived from an EMBL/GenBank/DDBJ whole genome shotgun (WGS) entry which is preliminary data.</text>
</comment>
<dbReference type="EMBL" id="BSTJ01000007">
    <property type="protein sequence ID" value="GLY77638.1"/>
    <property type="molecule type" value="Genomic_DNA"/>
</dbReference>
<organism evidence="3 4">
    <name type="scientific">Actinoallomurus iriomotensis</name>
    <dbReference type="NCBI Taxonomy" id="478107"/>
    <lineage>
        <taxon>Bacteria</taxon>
        <taxon>Bacillati</taxon>
        <taxon>Actinomycetota</taxon>
        <taxon>Actinomycetes</taxon>
        <taxon>Streptosporangiales</taxon>
        <taxon>Thermomonosporaceae</taxon>
        <taxon>Actinoallomurus</taxon>
    </lineage>
</organism>
<feature type="transmembrane region" description="Helical" evidence="1">
    <location>
        <begin position="81"/>
        <end position="100"/>
    </location>
</feature>
<keyword evidence="2" id="KW-0732">Signal</keyword>
<dbReference type="AlphaFoldDB" id="A0A9W6RL17"/>
<keyword evidence="1" id="KW-1133">Transmembrane helix</keyword>
<protein>
    <submittedName>
        <fullName evidence="3">Uncharacterized protein</fullName>
    </submittedName>
</protein>
<feature type="transmembrane region" description="Helical" evidence="1">
    <location>
        <begin position="51"/>
        <end position="74"/>
    </location>
</feature>